<comment type="subcellular location">
    <subcellularLocation>
        <location evidence="1 9">Cell membrane</location>
        <topology evidence="1 9">Multi-pass membrane protein</topology>
    </subcellularLocation>
</comment>
<keyword evidence="7 9" id="KW-0811">Translocation</keyword>
<evidence type="ECO:0000256" key="9">
    <source>
        <dbReference type="HAMAP-Rule" id="MF_01463"/>
    </source>
</evidence>
<evidence type="ECO:0000256" key="6">
    <source>
        <dbReference type="ARBA" id="ARBA00022989"/>
    </source>
</evidence>
<evidence type="ECO:0000256" key="2">
    <source>
        <dbReference type="ARBA" id="ARBA00022448"/>
    </source>
</evidence>
<dbReference type="STRING" id="1797240.A3D68_02250"/>
<evidence type="ECO:0000259" key="12">
    <source>
        <dbReference type="Pfam" id="PF21760"/>
    </source>
</evidence>
<evidence type="ECO:0000256" key="1">
    <source>
        <dbReference type="ARBA" id="ARBA00004651"/>
    </source>
</evidence>
<dbReference type="HAMAP" id="MF_01463_B">
    <property type="entry name" value="SecD_B"/>
    <property type="match status" value="1"/>
</dbReference>
<dbReference type="PANTHER" id="PTHR30081">
    <property type="entry name" value="PROTEIN-EXPORT MEMBRANE PROTEIN SEC"/>
    <property type="match status" value="1"/>
</dbReference>
<dbReference type="Proteomes" id="UP000177564">
    <property type="component" value="Unassembled WGS sequence"/>
</dbReference>
<feature type="domain" description="Protein export membrane protein SecD/SecF C-terminal" evidence="11">
    <location>
        <begin position="264"/>
        <end position="433"/>
    </location>
</feature>
<dbReference type="Pfam" id="PF22599">
    <property type="entry name" value="SecDF_P1_head"/>
    <property type="match status" value="1"/>
</dbReference>
<dbReference type="InterPro" id="IPR022813">
    <property type="entry name" value="SecD/SecF_arch_bac"/>
</dbReference>
<name>A0A1F4XN48_9BACT</name>
<dbReference type="InterPro" id="IPR048631">
    <property type="entry name" value="SecD_1st"/>
</dbReference>
<feature type="domain" description="Protein translocase subunit SecDF P1" evidence="12">
    <location>
        <begin position="67"/>
        <end position="128"/>
    </location>
</feature>
<dbReference type="GO" id="GO:0006605">
    <property type="term" value="P:protein targeting"/>
    <property type="evidence" value="ECO:0007669"/>
    <property type="project" value="UniProtKB-UniRule"/>
</dbReference>
<feature type="compositionally biased region" description="Low complexity" evidence="10">
    <location>
        <begin position="137"/>
        <end position="153"/>
    </location>
</feature>
<evidence type="ECO:0000256" key="4">
    <source>
        <dbReference type="ARBA" id="ARBA00022692"/>
    </source>
</evidence>
<comment type="similarity">
    <text evidence="9">Belongs to the SecD/SecF family. SecD subfamily.</text>
</comment>
<dbReference type="Gene3D" id="3.30.1360.200">
    <property type="match status" value="1"/>
</dbReference>
<sequence length="450" mass="47531">MFWLRYGAVAILLTSGLLGFFAYKTQTGNWAFKLGLDLSGGTHLVYSADTSKIDSAEVADSLVALQAVIERRVNAFGVGEPLVQTQQGGALGQGEHRLIVELPGITDVNQAVKMIGATPTLEFKLVKDGFENNLTLPTQLGSTTSTGSTSSPQANQEAFSDTGLTGALLSRAALEFGNNQLALGQPTVRVDFNAEGTKLFADITGANVGKQLAIFLDGALISAPVIQDHITNGIAIISGNFTAESAKELVRNLNLGALPVPITLASTQTIGATLGDEALNAGVTAGVIGFFVLALFLILWYRLPGVVAVASLIIYILVMLVLFKFIPVVLTAAGIAGFILSVGLAVDANILIAERMKEEFAAGAKAEHAIREGFKRAWLAIRDTNITHIIAAIILFWFGTSLIKGFALVFGLGVFISMLSAITISRTFLLALGVKTESPLGRFLMHNGLK</sequence>
<evidence type="ECO:0000259" key="11">
    <source>
        <dbReference type="Pfam" id="PF02355"/>
    </source>
</evidence>
<keyword evidence="8 9" id="KW-0472">Membrane</keyword>
<accession>A0A1F4XN48</accession>
<feature type="domain" description="SecDF P1 head subdomain" evidence="13">
    <location>
        <begin position="161"/>
        <end position="260"/>
    </location>
</feature>
<evidence type="ECO:0000256" key="8">
    <source>
        <dbReference type="ARBA" id="ARBA00023136"/>
    </source>
</evidence>
<dbReference type="Gene3D" id="3.30.70.3400">
    <property type="match status" value="1"/>
</dbReference>
<protein>
    <recommendedName>
        <fullName evidence="9">Protein translocase subunit SecD</fullName>
    </recommendedName>
</protein>
<dbReference type="AlphaFoldDB" id="A0A1F4XN48"/>
<feature type="transmembrane region" description="Helical" evidence="9">
    <location>
        <begin position="332"/>
        <end position="352"/>
    </location>
</feature>
<dbReference type="NCBIfam" id="TIGR01129">
    <property type="entry name" value="secD"/>
    <property type="match status" value="1"/>
</dbReference>
<dbReference type="GO" id="GO:0005886">
    <property type="term" value="C:plasma membrane"/>
    <property type="evidence" value="ECO:0007669"/>
    <property type="project" value="UniProtKB-SubCell"/>
</dbReference>
<dbReference type="Gene3D" id="1.20.1640.10">
    <property type="entry name" value="Multidrug efflux transporter AcrB transmembrane domain"/>
    <property type="match status" value="1"/>
</dbReference>
<organism evidence="14 15">
    <name type="scientific">Candidatus Adlerbacteria bacterium RIFCSPHIGHO2_02_FULL_52_17</name>
    <dbReference type="NCBI Taxonomy" id="1797240"/>
    <lineage>
        <taxon>Bacteria</taxon>
        <taxon>Candidatus Adleribacteriota</taxon>
    </lineage>
</organism>
<keyword evidence="4 9" id="KW-0812">Transmembrane</keyword>
<proteinExistence type="inferred from homology"/>
<evidence type="ECO:0000313" key="15">
    <source>
        <dbReference type="Proteomes" id="UP000177564"/>
    </source>
</evidence>
<reference evidence="14 15" key="1">
    <citation type="journal article" date="2016" name="Nat. Commun.">
        <title>Thousands of microbial genomes shed light on interconnected biogeochemical processes in an aquifer system.</title>
        <authorList>
            <person name="Anantharaman K."/>
            <person name="Brown C.T."/>
            <person name="Hug L.A."/>
            <person name="Sharon I."/>
            <person name="Castelle C.J."/>
            <person name="Probst A.J."/>
            <person name="Thomas B.C."/>
            <person name="Singh A."/>
            <person name="Wilkins M.J."/>
            <person name="Karaoz U."/>
            <person name="Brodie E.L."/>
            <person name="Williams K.H."/>
            <person name="Hubbard S.S."/>
            <person name="Banfield J.F."/>
        </authorList>
    </citation>
    <scope>NUCLEOTIDE SEQUENCE [LARGE SCALE GENOMIC DNA]</scope>
</reference>
<dbReference type="GO" id="GO:0043952">
    <property type="term" value="P:protein transport by the Sec complex"/>
    <property type="evidence" value="ECO:0007669"/>
    <property type="project" value="UniProtKB-UniRule"/>
</dbReference>
<feature type="region of interest" description="Disordered" evidence="10">
    <location>
        <begin position="137"/>
        <end position="157"/>
    </location>
</feature>
<dbReference type="PANTHER" id="PTHR30081:SF1">
    <property type="entry name" value="PROTEIN TRANSLOCASE SUBUNIT SECD"/>
    <property type="match status" value="1"/>
</dbReference>
<comment type="caution">
    <text evidence="9">Lacks conserved residue(s) required for the propagation of feature annotation.</text>
</comment>
<dbReference type="InterPro" id="IPR048634">
    <property type="entry name" value="SecD_SecF_C"/>
</dbReference>
<evidence type="ECO:0000256" key="5">
    <source>
        <dbReference type="ARBA" id="ARBA00022927"/>
    </source>
</evidence>
<dbReference type="GO" id="GO:0065002">
    <property type="term" value="P:intracellular protein transmembrane transport"/>
    <property type="evidence" value="ECO:0007669"/>
    <property type="project" value="UniProtKB-UniRule"/>
</dbReference>
<dbReference type="InterPro" id="IPR022646">
    <property type="entry name" value="SecD/SecF_CS"/>
</dbReference>
<dbReference type="InterPro" id="IPR055344">
    <property type="entry name" value="SecD_SecF_C_bact"/>
</dbReference>
<evidence type="ECO:0000256" key="7">
    <source>
        <dbReference type="ARBA" id="ARBA00023010"/>
    </source>
</evidence>
<feature type="transmembrane region" description="Helical" evidence="9">
    <location>
        <begin position="278"/>
        <end position="299"/>
    </location>
</feature>
<dbReference type="InterPro" id="IPR001036">
    <property type="entry name" value="Acrflvin-R"/>
</dbReference>
<evidence type="ECO:0000256" key="3">
    <source>
        <dbReference type="ARBA" id="ARBA00022475"/>
    </source>
</evidence>
<evidence type="ECO:0000259" key="13">
    <source>
        <dbReference type="Pfam" id="PF22599"/>
    </source>
</evidence>
<keyword evidence="6 9" id="KW-1133">Transmembrane helix</keyword>
<dbReference type="Pfam" id="PF21760">
    <property type="entry name" value="SecD_1st"/>
    <property type="match status" value="1"/>
</dbReference>
<dbReference type="SUPFAM" id="SSF82866">
    <property type="entry name" value="Multidrug efflux transporter AcrB transmembrane domain"/>
    <property type="match status" value="1"/>
</dbReference>
<dbReference type="PRINTS" id="PR00702">
    <property type="entry name" value="ACRIFLAVINRP"/>
</dbReference>
<gene>
    <name evidence="9" type="primary">secD</name>
    <name evidence="14" type="ORF">A3D68_02250</name>
</gene>
<dbReference type="EMBL" id="MEWU01000029">
    <property type="protein sequence ID" value="OGC83060.1"/>
    <property type="molecule type" value="Genomic_DNA"/>
</dbReference>
<dbReference type="NCBIfam" id="TIGR00916">
    <property type="entry name" value="2A0604s01"/>
    <property type="match status" value="1"/>
</dbReference>
<feature type="transmembrane region" description="Helical" evidence="9">
    <location>
        <begin position="409"/>
        <end position="432"/>
    </location>
</feature>
<comment type="caution">
    <text evidence="14">The sequence shown here is derived from an EMBL/GenBank/DDBJ whole genome shotgun (WGS) entry which is preliminary data.</text>
</comment>
<dbReference type="InterPro" id="IPR005791">
    <property type="entry name" value="SecD"/>
</dbReference>
<feature type="transmembrane region" description="Helical" evidence="9">
    <location>
        <begin position="306"/>
        <end position="326"/>
    </location>
</feature>
<dbReference type="InterPro" id="IPR054384">
    <property type="entry name" value="SecDF_P1_head"/>
</dbReference>
<keyword evidence="3 9" id="KW-1003">Cell membrane</keyword>
<feature type="transmembrane region" description="Helical" evidence="9">
    <location>
        <begin position="385"/>
        <end position="403"/>
    </location>
</feature>
<comment type="subunit">
    <text evidence="9">Forms a complex with SecF. Part of the essential Sec protein translocation apparatus which comprises SecA, SecYEG and auxiliary proteins SecDF. Other proteins may also be involved.</text>
</comment>
<dbReference type="Pfam" id="PF02355">
    <property type="entry name" value="SecD_SecF_C"/>
    <property type="match status" value="1"/>
</dbReference>
<keyword evidence="5 9" id="KW-0653">Protein transport</keyword>
<dbReference type="GO" id="GO:0015450">
    <property type="term" value="F:protein-transporting ATPase activity"/>
    <property type="evidence" value="ECO:0007669"/>
    <property type="project" value="InterPro"/>
</dbReference>
<evidence type="ECO:0000313" key="14">
    <source>
        <dbReference type="EMBL" id="OGC83060.1"/>
    </source>
</evidence>
<comment type="function">
    <text evidence="9">Part of the Sec protein translocase complex. Interacts with the SecYEG preprotein conducting channel. SecDF uses the proton motive force (PMF) to complete protein translocation after the ATP-dependent function of SecA.</text>
</comment>
<keyword evidence="2 9" id="KW-0813">Transport</keyword>
<dbReference type="Pfam" id="PF07549">
    <property type="entry name" value="Sec_GG"/>
    <property type="match status" value="1"/>
</dbReference>
<evidence type="ECO:0000256" key="10">
    <source>
        <dbReference type="SAM" id="MobiDB-lite"/>
    </source>
</evidence>